<dbReference type="AlphaFoldDB" id="A0A1Y0B007"/>
<reference evidence="1" key="1">
    <citation type="submission" date="2017-03" db="EMBL/GenBank/DDBJ databases">
        <title>The mitochondrial genome of the carnivorous plant Utricularia reniformis (Lentibulariaceae): structure, comparative analysis and evolutionary landmarks.</title>
        <authorList>
            <person name="Silva S.R."/>
            <person name="Alvarenga D.O."/>
            <person name="Michael T.P."/>
            <person name="Miranda V.F.O."/>
            <person name="Varani A.M."/>
        </authorList>
    </citation>
    <scope>NUCLEOTIDE SEQUENCE</scope>
</reference>
<gene>
    <name evidence="1" type="ORF">AEK19_MT0490</name>
</gene>
<accession>A0A1Y0B007</accession>
<protein>
    <submittedName>
        <fullName evidence="1">Uncharacterized protein</fullName>
    </submittedName>
</protein>
<name>A0A1Y0B007_9LAMI</name>
<organism evidence="1">
    <name type="scientific">Utricularia reniformis</name>
    <dbReference type="NCBI Taxonomy" id="192314"/>
    <lineage>
        <taxon>Eukaryota</taxon>
        <taxon>Viridiplantae</taxon>
        <taxon>Streptophyta</taxon>
        <taxon>Embryophyta</taxon>
        <taxon>Tracheophyta</taxon>
        <taxon>Spermatophyta</taxon>
        <taxon>Magnoliopsida</taxon>
        <taxon>eudicotyledons</taxon>
        <taxon>Gunneridae</taxon>
        <taxon>Pentapetalae</taxon>
        <taxon>asterids</taxon>
        <taxon>lamiids</taxon>
        <taxon>Lamiales</taxon>
        <taxon>Lentibulariaceae</taxon>
        <taxon>Utricularia</taxon>
    </lineage>
</organism>
<dbReference type="EMBL" id="KY774314">
    <property type="protein sequence ID" value="ART30747.1"/>
    <property type="molecule type" value="Genomic_DNA"/>
</dbReference>
<sequence>MCSAFTHRRFHHSNMAGRDKHTQLRVILAHFPWLTFFVRHALPIRLNGQERKSKNITFLFFFYQIERVQSY</sequence>
<geneLocation type="mitochondrion" evidence="1"/>
<evidence type="ECO:0000313" key="1">
    <source>
        <dbReference type="EMBL" id="ART30747.1"/>
    </source>
</evidence>
<proteinExistence type="predicted"/>
<keyword evidence="1" id="KW-0496">Mitochondrion</keyword>